<reference evidence="2" key="3">
    <citation type="submission" date="2020-12" db="UniProtKB">
        <authorList>
            <consortium name="EnsemblPlants"/>
        </authorList>
    </citation>
    <scope>IDENTIFICATION</scope>
</reference>
<gene>
    <name evidence="1" type="ORF">PHYPA_003605</name>
</gene>
<name>A0A2K1L459_PHYPA</name>
<evidence type="ECO:0000313" key="1">
    <source>
        <dbReference type="EMBL" id="PNR60812.1"/>
    </source>
</evidence>
<sequence>MLQLALDKSPEVIRIIRLQTTGGLHARQLPQHLQVQENSMGKMESECLASGGEKGGVCHGVHSPRSAAEERAATRMTSAGKMSFCCGCNSQEWAYQLLTLMPKYTLQCGGSQLLHLRVVLPVPSRLPDKMLHIQLPYRSVQEPELIVPVMKI</sequence>
<dbReference type="Gramene" id="Pp3c2_33920V3.1">
    <property type="protein sequence ID" value="Pp3c2_33920V3.1"/>
    <property type="gene ID" value="Pp3c2_33920"/>
</dbReference>
<protein>
    <submittedName>
        <fullName evidence="1 2">Uncharacterized protein</fullName>
    </submittedName>
</protein>
<dbReference type="PaxDb" id="3218-PP1S485_7V6.1"/>
<accession>A0A2K1L459</accession>
<dbReference type="Proteomes" id="UP000006727">
    <property type="component" value="Chromosome 2"/>
</dbReference>
<dbReference type="EnsemblPlants" id="Pp3c2_33920V3.1">
    <property type="protein sequence ID" value="Pp3c2_33920V3.1"/>
    <property type="gene ID" value="Pp3c2_33920"/>
</dbReference>
<dbReference type="InParanoid" id="A0A2K1L459"/>
<organism evidence="1">
    <name type="scientific">Physcomitrium patens</name>
    <name type="common">Spreading-leaved earth moss</name>
    <name type="synonym">Physcomitrella patens</name>
    <dbReference type="NCBI Taxonomy" id="3218"/>
    <lineage>
        <taxon>Eukaryota</taxon>
        <taxon>Viridiplantae</taxon>
        <taxon>Streptophyta</taxon>
        <taxon>Embryophyta</taxon>
        <taxon>Bryophyta</taxon>
        <taxon>Bryophytina</taxon>
        <taxon>Bryopsida</taxon>
        <taxon>Funariidae</taxon>
        <taxon>Funariales</taxon>
        <taxon>Funariaceae</taxon>
        <taxon>Physcomitrium</taxon>
    </lineage>
</organism>
<keyword evidence="3" id="KW-1185">Reference proteome</keyword>
<reference evidence="1 3" key="2">
    <citation type="journal article" date="2018" name="Plant J.">
        <title>The Physcomitrella patens chromosome-scale assembly reveals moss genome structure and evolution.</title>
        <authorList>
            <person name="Lang D."/>
            <person name="Ullrich K.K."/>
            <person name="Murat F."/>
            <person name="Fuchs J."/>
            <person name="Jenkins J."/>
            <person name="Haas F.B."/>
            <person name="Piednoel M."/>
            <person name="Gundlach H."/>
            <person name="Van Bel M."/>
            <person name="Meyberg R."/>
            <person name="Vives C."/>
            <person name="Morata J."/>
            <person name="Symeonidi A."/>
            <person name="Hiss M."/>
            <person name="Muchero W."/>
            <person name="Kamisugi Y."/>
            <person name="Saleh O."/>
            <person name="Blanc G."/>
            <person name="Decker E.L."/>
            <person name="van Gessel N."/>
            <person name="Grimwood J."/>
            <person name="Hayes R.D."/>
            <person name="Graham S.W."/>
            <person name="Gunter L.E."/>
            <person name="McDaniel S.F."/>
            <person name="Hoernstein S.N.W."/>
            <person name="Larsson A."/>
            <person name="Li F.W."/>
            <person name="Perroud P.F."/>
            <person name="Phillips J."/>
            <person name="Ranjan P."/>
            <person name="Rokshar D.S."/>
            <person name="Rothfels C.J."/>
            <person name="Schneider L."/>
            <person name="Shu S."/>
            <person name="Stevenson D.W."/>
            <person name="Thummler F."/>
            <person name="Tillich M."/>
            <person name="Villarreal Aguilar J.C."/>
            <person name="Widiez T."/>
            <person name="Wong G.K."/>
            <person name="Wymore A."/>
            <person name="Zhang Y."/>
            <person name="Zimmer A.D."/>
            <person name="Quatrano R.S."/>
            <person name="Mayer K.F.X."/>
            <person name="Goodstein D."/>
            <person name="Casacuberta J.M."/>
            <person name="Vandepoele K."/>
            <person name="Reski R."/>
            <person name="Cuming A.C."/>
            <person name="Tuskan G.A."/>
            <person name="Maumus F."/>
            <person name="Salse J."/>
            <person name="Schmutz J."/>
            <person name="Rensing S.A."/>
        </authorList>
    </citation>
    <scope>NUCLEOTIDE SEQUENCE [LARGE SCALE GENOMIC DNA]</scope>
    <source>
        <strain evidence="2 3">cv. Gransden 2004</strain>
    </source>
</reference>
<evidence type="ECO:0000313" key="2">
    <source>
        <dbReference type="EnsemblPlants" id="Pp3c2_33920V3.1"/>
    </source>
</evidence>
<evidence type="ECO:0000313" key="3">
    <source>
        <dbReference type="Proteomes" id="UP000006727"/>
    </source>
</evidence>
<reference evidence="1 3" key="1">
    <citation type="journal article" date="2008" name="Science">
        <title>The Physcomitrella genome reveals evolutionary insights into the conquest of land by plants.</title>
        <authorList>
            <person name="Rensing S."/>
            <person name="Lang D."/>
            <person name="Zimmer A."/>
            <person name="Terry A."/>
            <person name="Salamov A."/>
            <person name="Shapiro H."/>
            <person name="Nishiyama T."/>
            <person name="Perroud P.-F."/>
            <person name="Lindquist E."/>
            <person name="Kamisugi Y."/>
            <person name="Tanahashi T."/>
            <person name="Sakakibara K."/>
            <person name="Fujita T."/>
            <person name="Oishi K."/>
            <person name="Shin-I T."/>
            <person name="Kuroki Y."/>
            <person name="Toyoda A."/>
            <person name="Suzuki Y."/>
            <person name="Hashimoto A."/>
            <person name="Yamaguchi K."/>
            <person name="Sugano A."/>
            <person name="Kohara Y."/>
            <person name="Fujiyama A."/>
            <person name="Anterola A."/>
            <person name="Aoki S."/>
            <person name="Ashton N."/>
            <person name="Barbazuk W.B."/>
            <person name="Barker E."/>
            <person name="Bennetzen J."/>
            <person name="Bezanilla M."/>
            <person name="Blankenship R."/>
            <person name="Cho S.H."/>
            <person name="Dutcher S."/>
            <person name="Estelle M."/>
            <person name="Fawcett J.A."/>
            <person name="Gundlach H."/>
            <person name="Hanada K."/>
            <person name="Heyl A."/>
            <person name="Hicks K.A."/>
            <person name="Hugh J."/>
            <person name="Lohr M."/>
            <person name="Mayer K."/>
            <person name="Melkozernov A."/>
            <person name="Murata T."/>
            <person name="Nelson D."/>
            <person name="Pils B."/>
            <person name="Prigge M."/>
            <person name="Reiss B."/>
            <person name="Renner T."/>
            <person name="Rombauts S."/>
            <person name="Rushton P."/>
            <person name="Sanderfoot A."/>
            <person name="Schween G."/>
            <person name="Shiu S.-H."/>
            <person name="Stueber K."/>
            <person name="Theodoulou F.L."/>
            <person name="Tu H."/>
            <person name="Van de Peer Y."/>
            <person name="Verrier P.J."/>
            <person name="Waters E."/>
            <person name="Wood A."/>
            <person name="Yang L."/>
            <person name="Cove D."/>
            <person name="Cuming A."/>
            <person name="Hasebe M."/>
            <person name="Lucas S."/>
            <person name="Mishler D.B."/>
            <person name="Reski R."/>
            <person name="Grigoriev I."/>
            <person name="Quatrano R.S."/>
            <person name="Boore J.L."/>
        </authorList>
    </citation>
    <scope>NUCLEOTIDE SEQUENCE [LARGE SCALE GENOMIC DNA]</scope>
    <source>
        <strain evidence="2 3">cv. Gransden 2004</strain>
    </source>
</reference>
<dbReference type="EMBL" id="ABEU02000002">
    <property type="protein sequence ID" value="PNR60812.1"/>
    <property type="molecule type" value="Genomic_DNA"/>
</dbReference>
<dbReference type="AlphaFoldDB" id="A0A2K1L459"/>
<proteinExistence type="predicted"/>